<evidence type="ECO:0000256" key="9">
    <source>
        <dbReference type="ARBA" id="ARBA00022989"/>
    </source>
</evidence>
<keyword evidence="3" id="KW-1003">Cell membrane</keyword>
<dbReference type="EMBL" id="CP014859">
    <property type="protein sequence ID" value="AOS62025.1"/>
    <property type="molecule type" value="Genomic_DNA"/>
</dbReference>
<proteinExistence type="predicted"/>
<dbReference type="KEGG" id="ahm:TL08_06000"/>
<evidence type="ECO:0000256" key="12">
    <source>
        <dbReference type="SAM" id="Phobius"/>
    </source>
</evidence>
<evidence type="ECO:0000256" key="2">
    <source>
        <dbReference type="ARBA" id="ARBA00004651"/>
    </source>
</evidence>
<keyword evidence="6" id="KW-0479">Metal-binding</keyword>
<gene>
    <name evidence="14" type="ORF">TL08_06000</name>
</gene>
<keyword evidence="4 14" id="KW-0645">Protease</keyword>
<organism evidence="14 15">
    <name type="scientific">Actinoalloteichus hymeniacidonis</name>
    <dbReference type="NCBI Taxonomy" id="340345"/>
    <lineage>
        <taxon>Bacteria</taxon>
        <taxon>Bacillati</taxon>
        <taxon>Actinomycetota</taxon>
        <taxon>Actinomycetes</taxon>
        <taxon>Pseudonocardiales</taxon>
        <taxon>Pseudonocardiaceae</taxon>
        <taxon>Actinoalloteichus</taxon>
    </lineage>
</organism>
<evidence type="ECO:0000313" key="14">
    <source>
        <dbReference type="EMBL" id="AOS62025.1"/>
    </source>
</evidence>
<evidence type="ECO:0000256" key="11">
    <source>
        <dbReference type="ARBA" id="ARBA00023136"/>
    </source>
</evidence>
<evidence type="ECO:0000256" key="1">
    <source>
        <dbReference type="ARBA" id="ARBA00001947"/>
    </source>
</evidence>
<keyword evidence="7" id="KW-0378">Hydrolase</keyword>
<dbReference type="Pfam" id="PF01435">
    <property type="entry name" value="Peptidase_M48"/>
    <property type="match status" value="1"/>
</dbReference>
<sequence length="641" mass="68788">MRGAVRAFLAVLLLILFPIFVLALGIGGTIAGINIGGRGGIYLAIVAVGLMLALGFGLVQALRTRLTPPDGPRLTRQEQPMLWQLVDELAANAQTRPPDEIILVPEINAAVQEDARGLGLQAGRRYMMIGLPLLAGLNVSELRSVLAHELGHYGGGHTRLLAITYRGAETLRRTVGRLDSGPARWILNGYARLYLMVSRSATRSQELQADAYSVAAAGRFTASEALRKIATMDMFWEAYADRFLNLPQLAQRTPDILLGFRFFLDAPENQRIRAEYEPKVLDAESSSVYDSHPTIRKRIAAIQNLPDNPAAPDQRPGWSVIMNPAQVLPAAEGVLYIRGEIGPKAGWDEIARLGCAELAAKNAARLAEAARQSGAAPSGALGEILNAVGRGEMVRLIAPLVREGIDPNEQIDAVRNLLTGLLGAVIVTALISQGRAHHELRWGGPAQVIGPNGPLDVAELVGPAVANPGLVPQFVARLQQLGVPLDFVRLPAPEAAAQQRPNDGQPQLMSVAPGIMAFRKTWDAFVTDIGLLLIPVKMSKLAGQNLSGMMGQGGQALNGRINTLLENGAAGLFARDDGRWVLNQNIVDGEHKKFLTGGGKIKLDFADGTKAEIRTDSDENFEVLLTYFSEVAAQSRQQAGG</sequence>
<feature type="domain" description="Peptidase M48" evidence="13">
    <location>
        <begin position="77"/>
        <end position="304"/>
    </location>
</feature>
<dbReference type="InterPro" id="IPR050083">
    <property type="entry name" value="HtpX_protease"/>
</dbReference>
<protein>
    <submittedName>
        <fullName evidence="14">Zn-dependent protease with chaperone function</fullName>
    </submittedName>
</protein>
<dbReference type="CDD" id="cd07328">
    <property type="entry name" value="M48_Ste24p_like"/>
    <property type="match status" value="1"/>
</dbReference>
<accession>A0AAC9MX71</accession>
<dbReference type="GO" id="GO:0005886">
    <property type="term" value="C:plasma membrane"/>
    <property type="evidence" value="ECO:0007669"/>
    <property type="project" value="UniProtKB-SubCell"/>
</dbReference>
<dbReference type="AlphaFoldDB" id="A0AAC9MX71"/>
<keyword evidence="15" id="KW-1185">Reference proteome</keyword>
<evidence type="ECO:0000256" key="7">
    <source>
        <dbReference type="ARBA" id="ARBA00022801"/>
    </source>
</evidence>
<comment type="cofactor">
    <cofactor evidence="1">
        <name>Zn(2+)</name>
        <dbReference type="ChEBI" id="CHEBI:29105"/>
    </cofactor>
</comment>
<dbReference type="GO" id="GO:0046872">
    <property type="term" value="F:metal ion binding"/>
    <property type="evidence" value="ECO:0007669"/>
    <property type="project" value="UniProtKB-KW"/>
</dbReference>
<comment type="subcellular location">
    <subcellularLocation>
        <location evidence="2">Cell membrane</location>
        <topology evidence="2">Multi-pass membrane protein</topology>
    </subcellularLocation>
</comment>
<evidence type="ECO:0000259" key="13">
    <source>
        <dbReference type="Pfam" id="PF01435"/>
    </source>
</evidence>
<evidence type="ECO:0000256" key="10">
    <source>
        <dbReference type="ARBA" id="ARBA00023049"/>
    </source>
</evidence>
<dbReference type="GO" id="GO:0006508">
    <property type="term" value="P:proteolysis"/>
    <property type="evidence" value="ECO:0007669"/>
    <property type="project" value="UniProtKB-KW"/>
</dbReference>
<keyword evidence="8" id="KW-0862">Zinc</keyword>
<feature type="transmembrane region" description="Helical" evidence="12">
    <location>
        <begin position="41"/>
        <end position="59"/>
    </location>
</feature>
<dbReference type="PANTHER" id="PTHR43221:SF1">
    <property type="entry name" value="PROTEASE HTPX"/>
    <property type="match status" value="1"/>
</dbReference>
<evidence type="ECO:0000256" key="4">
    <source>
        <dbReference type="ARBA" id="ARBA00022670"/>
    </source>
</evidence>
<evidence type="ECO:0000256" key="6">
    <source>
        <dbReference type="ARBA" id="ARBA00022723"/>
    </source>
</evidence>
<dbReference type="InterPro" id="IPR001915">
    <property type="entry name" value="Peptidase_M48"/>
</dbReference>
<evidence type="ECO:0000256" key="5">
    <source>
        <dbReference type="ARBA" id="ARBA00022692"/>
    </source>
</evidence>
<keyword evidence="10" id="KW-0482">Metalloprotease</keyword>
<dbReference type="RefSeq" id="WP_069847201.1">
    <property type="nucleotide sequence ID" value="NZ_CP014859.1"/>
</dbReference>
<dbReference type="PANTHER" id="PTHR43221">
    <property type="entry name" value="PROTEASE HTPX"/>
    <property type="match status" value="1"/>
</dbReference>
<name>A0AAC9MX71_9PSEU</name>
<keyword evidence="11 12" id="KW-0472">Membrane</keyword>
<keyword evidence="9 12" id="KW-1133">Transmembrane helix</keyword>
<evidence type="ECO:0000313" key="15">
    <source>
        <dbReference type="Proteomes" id="UP000095210"/>
    </source>
</evidence>
<dbReference type="Gene3D" id="3.30.2010.10">
    <property type="entry name" value="Metalloproteases ('zincins'), catalytic domain"/>
    <property type="match status" value="1"/>
</dbReference>
<evidence type="ECO:0000256" key="3">
    <source>
        <dbReference type="ARBA" id="ARBA00022475"/>
    </source>
</evidence>
<evidence type="ECO:0000256" key="8">
    <source>
        <dbReference type="ARBA" id="ARBA00022833"/>
    </source>
</evidence>
<keyword evidence="5 12" id="KW-0812">Transmembrane</keyword>
<reference evidence="15" key="1">
    <citation type="submission" date="2016-03" db="EMBL/GenBank/DDBJ databases">
        <title>Complete genome sequence of the type strain Actinoalloteichus hymeniacidonis DSM 45092.</title>
        <authorList>
            <person name="Schaffert L."/>
            <person name="Albersmeier A."/>
            <person name="Winkler A."/>
            <person name="Kalinowski J."/>
            <person name="Zotchev S."/>
            <person name="Ruckert C."/>
        </authorList>
    </citation>
    <scope>NUCLEOTIDE SEQUENCE [LARGE SCALE GENOMIC DNA]</scope>
    <source>
        <strain evidence="15">HPA177(T) (DSM 45092(T))</strain>
    </source>
</reference>
<dbReference type="Proteomes" id="UP000095210">
    <property type="component" value="Chromosome"/>
</dbReference>
<dbReference type="GO" id="GO:0004222">
    <property type="term" value="F:metalloendopeptidase activity"/>
    <property type="evidence" value="ECO:0007669"/>
    <property type="project" value="InterPro"/>
</dbReference>